<dbReference type="GO" id="GO:0005840">
    <property type="term" value="C:ribosome"/>
    <property type="evidence" value="ECO:0007669"/>
    <property type="project" value="InterPro"/>
</dbReference>
<evidence type="ECO:0000256" key="3">
    <source>
        <dbReference type="ARBA" id="ARBA00023125"/>
    </source>
</evidence>
<sequence>MWESIELQEVRAFLMVAAELHFGRAAERMYLTQSRVSQLVRSLEGRIGGRLFERSSRRVRLTALGAHLYDRLEPAYGALCAALDTTRDMATGTAGTITVGVMLQSSAGPHLLPLVRIFEQRYPQCAVHLVELTYNARPYERLRRAELDMLAIRLPAPDDAELTVGPVLSVENRILIVARDHPLAGRESVTYNDVADYATVDVPSAPKEVLDELFPPRAPDGRPIRRIVPVNSVGEALTHVAMGTVVYPTVASILRYYQHPDVVALPMAGASPSRSGLVWRTGRLSAAAQAFADLVAEELPRLVHDA</sequence>
<dbReference type="PRINTS" id="PR00039">
    <property type="entry name" value="HTHLYSR"/>
</dbReference>
<keyword evidence="7" id="KW-1185">Reference proteome</keyword>
<keyword evidence="3 6" id="KW-0238">DNA-binding</keyword>
<dbReference type="InterPro" id="IPR036388">
    <property type="entry name" value="WH-like_DNA-bd_sf"/>
</dbReference>
<dbReference type="OrthoDB" id="79118at2"/>
<dbReference type="InterPro" id="IPR018130">
    <property type="entry name" value="Ribosomal_uS2_CS"/>
</dbReference>
<organism evidence="6 7">
    <name type="scientific">Microbispora rosea</name>
    <dbReference type="NCBI Taxonomy" id="58117"/>
    <lineage>
        <taxon>Bacteria</taxon>
        <taxon>Bacillati</taxon>
        <taxon>Actinomycetota</taxon>
        <taxon>Actinomycetes</taxon>
        <taxon>Streptosporangiales</taxon>
        <taxon>Streptosporangiaceae</taxon>
        <taxon>Microbispora</taxon>
    </lineage>
</organism>
<dbReference type="PROSITE" id="PS00962">
    <property type="entry name" value="RIBOSOMAL_S2_1"/>
    <property type="match status" value="1"/>
</dbReference>
<dbReference type="PROSITE" id="PS50931">
    <property type="entry name" value="HTH_LYSR"/>
    <property type="match status" value="1"/>
</dbReference>
<accession>A0A1N7BUG1</accession>
<keyword evidence="4" id="KW-0804">Transcription</keyword>
<comment type="similarity">
    <text evidence="1">Belongs to the LysR transcriptional regulatory family.</text>
</comment>
<dbReference type="FunFam" id="1.10.10.10:FF:000001">
    <property type="entry name" value="LysR family transcriptional regulator"/>
    <property type="match status" value="1"/>
</dbReference>
<dbReference type="GO" id="GO:0003677">
    <property type="term" value="F:DNA binding"/>
    <property type="evidence" value="ECO:0007669"/>
    <property type="project" value="UniProtKB-KW"/>
</dbReference>
<dbReference type="SUPFAM" id="SSF46785">
    <property type="entry name" value="Winged helix' DNA-binding domain"/>
    <property type="match status" value="1"/>
</dbReference>
<evidence type="ECO:0000256" key="1">
    <source>
        <dbReference type="ARBA" id="ARBA00009437"/>
    </source>
</evidence>
<proteinExistence type="inferred from homology"/>
<dbReference type="STRING" id="58117.SAMN05421833_110189"/>
<dbReference type="AlphaFoldDB" id="A0A1N7BUG1"/>
<protein>
    <submittedName>
        <fullName evidence="6">DNA-binding transcriptional regulator, LysR family</fullName>
    </submittedName>
</protein>
<dbReference type="InterPro" id="IPR000847">
    <property type="entry name" value="LysR_HTH_N"/>
</dbReference>
<evidence type="ECO:0000313" key="6">
    <source>
        <dbReference type="EMBL" id="SIR55001.1"/>
    </source>
</evidence>
<dbReference type="PANTHER" id="PTHR30346:SF0">
    <property type="entry name" value="HCA OPERON TRANSCRIPTIONAL ACTIVATOR HCAR"/>
    <property type="match status" value="1"/>
</dbReference>
<dbReference type="RefSeq" id="WP_076435529.1">
    <property type="nucleotide sequence ID" value="NZ_FTNI01000010.1"/>
</dbReference>
<dbReference type="GO" id="GO:0032993">
    <property type="term" value="C:protein-DNA complex"/>
    <property type="evidence" value="ECO:0007669"/>
    <property type="project" value="TreeGrafter"/>
</dbReference>
<dbReference type="InterPro" id="IPR005119">
    <property type="entry name" value="LysR_subst-bd"/>
</dbReference>
<dbReference type="CDD" id="cd05466">
    <property type="entry name" value="PBP2_LTTR_substrate"/>
    <property type="match status" value="1"/>
</dbReference>
<reference evidence="7" key="1">
    <citation type="submission" date="2017-01" db="EMBL/GenBank/DDBJ databases">
        <authorList>
            <person name="Varghese N."/>
            <person name="Submissions S."/>
        </authorList>
    </citation>
    <scope>NUCLEOTIDE SEQUENCE [LARGE SCALE GENOMIC DNA]</scope>
    <source>
        <strain evidence="7">ATCC 12950</strain>
    </source>
</reference>
<evidence type="ECO:0000256" key="4">
    <source>
        <dbReference type="ARBA" id="ARBA00023163"/>
    </source>
</evidence>
<dbReference type="SUPFAM" id="SSF53850">
    <property type="entry name" value="Periplasmic binding protein-like II"/>
    <property type="match status" value="1"/>
</dbReference>
<gene>
    <name evidence="6" type="ORF">SAMN05421833_110189</name>
</gene>
<dbReference type="GO" id="GO:0003700">
    <property type="term" value="F:DNA-binding transcription factor activity"/>
    <property type="evidence" value="ECO:0007669"/>
    <property type="project" value="InterPro"/>
</dbReference>
<dbReference type="GO" id="GO:0003735">
    <property type="term" value="F:structural constituent of ribosome"/>
    <property type="evidence" value="ECO:0007669"/>
    <property type="project" value="InterPro"/>
</dbReference>
<dbReference type="EMBL" id="FTNI01000010">
    <property type="protein sequence ID" value="SIR55001.1"/>
    <property type="molecule type" value="Genomic_DNA"/>
</dbReference>
<evidence type="ECO:0000313" key="7">
    <source>
        <dbReference type="Proteomes" id="UP000186096"/>
    </source>
</evidence>
<feature type="domain" description="HTH lysR-type" evidence="5">
    <location>
        <begin position="5"/>
        <end position="62"/>
    </location>
</feature>
<dbReference type="Gene3D" id="1.10.10.10">
    <property type="entry name" value="Winged helix-like DNA-binding domain superfamily/Winged helix DNA-binding domain"/>
    <property type="match status" value="1"/>
</dbReference>
<evidence type="ECO:0000256" key="2">
    <source>
        <dbReference type="ARBA" id="ARBA00023015"/>
    </source>
</evidence>
<dbReference type="Gene3D" id="3.40.190.290">
    <property type="match status" value="1"/>
</dbReference>
<dbReference type="Pfam" id="PF03466">
    <property type="entry name" value="LysR_substrate"/>
    <property type="match status" value="1"/>
</dbReference>
<name>A0A1N7BUG1_9ACTN</name>
<evidence type="ECO:0000259" key="5">
    <source>
        <dbReference type="PROSITE" id="PS50931"/>
    </source>
</evidence>
<dbReference type="Proteomes" id="UP000186096">
    <property type="component" value="Unassembled WGS sequence"/>
</dbReference>
<keyword evidence="2" id="KW-0805">Transcription regulation</keyword>
<dbReference type="InterPro" id="IPR036390">
    <property type="entry name" value="WH_DNA-bd_sf"/>
</dbReference>
<dbReference type="PANTHER" id="PTHR30346">
    <property type="entry name" value="TRANSCRIPTIONAL DUAL REGULATOR HCAR-RELATED"/>
    <property type="match status" value="1"/>
</dbReference>
<dbReference type="Pfam" id="PF00126">
    <property type="entry name" value="HTH_1"/>
    <property type="match status" value="1"/>
</dbReference>
<dbReference type="GO" id="GO:0006412">
    <property type="term" value="P:translation"/>
    <property type="evidence" value="ECO:0007669"/>
    <property type="project" value="InterPro"/>
</dbReference>